<dbReference type="GO" id="GO:0009086">
    <property type="term" value="P:methionine biosynthetic process"/>
    <property type="evidence" value="ECO:0007669"/>
    <property type="project" value="InterPro"/>
</dbReference>
<evidence type="ECO:0000313" key="4">
    <source>
        <dbReference type="Proteomes" id="UP000015531"/>
    </source>
</evidence>
<dbReference type="PANTHER" id="PTHR43844:SF1">
    <property type="entry name" value="METHIONINE SYNTHASE"/>
    <property type="match status" value="1"/>
</dbReference>
<feature type="domain" description="Cobalamin-independent methionine synthase MetE C-terminal/archaeal" evidence="2">
    <location>
        <begin position="33"/>
        <end position="369"/>
    </location>
</feature>
<dbReference type="InterPro" id="IPR002629">
    <property type="entry name" value="Met_Synth_C/arc"/>
</dbReference>
<proteinExistence type="predicted"/>
<sequence length="392" mass="43263">MFRVPVLHLPEANPDRSETSMPSSRPPFRADHVGSLLRPQALREARARWQAGEIDRSALAAVEDRAIRDVIALQESAGLQSVTDGEFRRTAWHLDFLTGFEGIDATGEGYAVSFKSADGQVASTSSMLRVTGKITRPKPIMVDHFDFLQANTSRTAKFTIPSATYIHMRGGRSVVDATAYPDMDEFWSDLANAYQQEVADLAAAGCTYLQMDDVSFATICDENVRERVRADGENPDDLPTLYTRIVNSMVANRPEGMAVTVHTCRGNHRSMWMAEGGYEAVAEAVFSGLEVDGLFLEYDTNRAGGFEPLRFVPKGRRVVLGLVSSKVAALEDREQILRRIDEASNYIDVDQLCISPQCGFASTEAGNALSEDDEKRKLELLVDVATQVWGEL</sequence>
<dbReference type="PANTHER" id="PTHR43844">
    <property type="entry name" value="METHIONINE SYNTHASE"/>
    <property type="match status" value="1"/>
</dbReference>
<evidence type="ECO:0000256" key="1">
    <source>
        <dbReference type="SAM" id="MobiDB-lite"/>
    </source>
</evidence>
<dbReference type="AlphaFoldDB" id="T0HV51"/>
<protein>
    <recommendedName>
        <fullName evidence="2">Cobalamin-independent methionine synthase MetE C-terminal/archaeal domain-containing protein</fullName>
    </recommendedName>
</protein>
<dbReference type="GO" id="GO:0008270">
    <property type="term" value="F:zinc ion binding"/>
    <property type="evidence" value="ECO:0007669"/>
    <property type="project" value="InterPro"/>
</dbReference>
<dbReference type="PATRIC" id="fig|1331060.3.peg.1785"/>
<dbReference type="eggNOG" id="COG0620">
    <property type="taxonomic scope" value="Bacteria"/>
</dbReference>
<keyword evidence="4" id="KW-1185">Reference proteome</keyword>
<name>T0HV51_9SPHN</name>
<feature type="region of interest" description="Disordered" evidence="1">
    <location>
        <begin position="9"/>
        <end position="30"/>
    </location>
</feature>
<reference evidence="3 4" key="1">
    <citation type="journal article" date="2013" name="Genome Announc.">
        <title>Draft Genome Sequence of Sphingobium lactosutens Strain DS20T, Isolated from a Hexachlorocyclohexane Dumpsite.</title>
        <authorList>
            <person name="Kumar R."/>
            <person name="Dwivedi V."/>
            <person name="Negi V."/>
            <person name="Khurana J.P."/>
            <person name="Lal R."/>
        </authorList>
    </citation>
    <scope>NUCLEOTIDE SEQUENCE [LARGE SCALE GENOMIC DNA]</scope>
    <source>
        <strain evidence="3 4">DS20</strain>
    </source>
</reference>
<dbReference type="Proteomes" id="UP000015531">
    <property type="component" value="Unassembled WGS sequence"/>
</dbReference>
<comment type="caution">
    <text evidence="3">The sequence shown here is derived from an EMBL/GenBank/DDBJ whole genome shotgun (WGS) entry which is preliminary data.</text>
</comment>
<dbReference type="EMBL" id="ATDP01000080">
    <property type="protein sequence ID" value="EQB16043.1"/>
    <property type="molecule type" value="Genomic_DNA"/>
</dbReference>
<dbReference type="CDD" id="cd03311">
    <property type="entry name" value="CIMS_C_terminal_like"/>
    <property type="match status" value="1"/>
</dbReference>
<evidence type="ECO:0000259" key="2">
    <source>
        <dbReference type="Pfam" id="PF01717"/>
    </source>
</evidence>
<dbReference type="NCBIfam" id="NF005085">
    <property type="entry name" value="PRK06520.1"/>
    <property type="match status" value="1"/>
</dbReference>
<evidence type="ECO:0000313" key="3">
    <source>
        <dbReference type="EMBL" id="EQB16043.1"/>
    </source>
</evidence>
<accession>T0HV51</accession>
<gene>
    <name evidence="3" type="ORF">RLDS_09375</name>
</gene>
<dbReference type="Gene3D" id="3.20.20.210">
    <property type="match status" value="1"/>
</dbReference>
<dbReference type="GO" id="GO:0003871">
    <property type="term" value="F:5-methyltetrahydropteroyltriglutamate-homocysteine S-methyltransferase activity"/>
    <property type="evidence" value="ECO:0007669"/>
    <property type="project" value="InterPro"/>
</dbReference>
<dbReference type="InterPro" id="IPR038071">
    <property type="entry name" value="UROD/MetE-like_sf"/>
</dbReference>
<dbReference type="SUPFAM" id="SSF51726">
    <property type="entry name" value="UROD/MetE-like"/>
    <property type="match status" value="1"/>
</dbReference>
<dbReference type="Pfam" id="PF01717">
    <property type="entry name" value="Meth_synt_2"/>
    <property type="match status" value="1"/>
</dbReference>
<organism evidence="3 4">
    <name type="scientific">Sphingobium lactosutens DS20</name>
    <dbReference type="NCBI Taxonomy" id="1331060"/>
    <lineage>
        <taxon>Bacteria</taxon>
        <taxon>Pseudomonadati</taxon>
        <taxon>Pseudomonadota</taxon>
        <taxon>Alphaproteobacteria</taxon>
        <taxon>Sphingomonadales</taxon>
        <taxon>Sphingomonadaceae</taxon>
        <taxon>Sphingobium</taxon>
    </lineage>
</organism>